<keyword evidence="3" id="KW-1185">Reference proteome</keyword>
<name>A0ABW5M051_9BACT</name>
<evidence type="ECO:0000313" key="3">
    <source>
        <dbReference type="Proteomes" id="UP001597469"/>
    </source>
</evidence>
<protein>
    <submittedName>
        <fullName evidence="2">GNAT family N-acetyltransferase</fullName>
        <ecNumber evidence="2">2.3.1.-</ecNumber>
    </submittedName>
</protein>
<feature type="domain" description="N-acetyltransferase" evidence="1">
    <location>
        <begin position="31"/>
        <end position="130"/>
    </location>
</feature>
<dbReference type="Gene3D" id="3.40.630.30">
    <property type="match status" value="1"/>
</dbReference>
<keyword evidence="2" id="KW-0808">Transferase</keyword>
<reference evidence="3" key="1">
    <citation type="journal article" date="2019" name="Int. J. Syst. Evol. Microbiol.">
        <title>The Global Catalogue of Microorganisms (GCM) 10K type strain sequencing project: providing services to taxonomists for standard genome sequencing and annotation.</title>
        <authorList>
            <consortium name="The Broad Institute Genomics Platform"/>
            <consortium name="The Broad Institute Genome Sequencing Center for Infectious Disease"/>
            <person name="Wu L."/>
            <person name="Ma J."/>
        </authorList>
    </citation>
    <scope>NUCLEOTIDE SEQUENCE [LARGE SCALE GENOMIC DNA]</scope>
    <source>
        <strain evidence="3">KCTC 42805</strain>
    </source>
</reference>
<sequence>MKREADPAAVALLQRTVYGTRGIRYQHTGQELKVTQLNDPHFFHLYERETLVGLYCLDQRPLTMSDVAVRGFYGRYLTVDNAHAGKGYGRLLKQYAVTYVETHYPPPLLFYSYIEEKNTRSLRISEKEGFQSSRVLKTFVFRRYAPQADPRFSQLNPSEKENLLTRLTSFYQNFHLTTFARIGFQNNYFVLKEGDEIIAGVQANVVRWKFMNMPGAGGWVMMNLLPLVSATRRFFDPSNYTFAVLEGLYYKGEREESVYVLLESVLAHFGLYTALLQIDPQAPYAALFSRPGMGRLSGYQKGVSTHVMIKPVGLTDAQIQSNLPVYVSAFDFS</sequence>
<dbReference type="RefSeq" id="WP_381518571.1">
    <property type="nucleotide sequence ID" value="NZ_JBHULN010000001.1"/>
</dbReference>
<dbReference type="SUPFAM" id="SSF55729">
    <property type="entry name" value="Acyl-CoA N-acyltransferases (Nat)"/>
    <property type="match status" value="1"/>
</dbReference>
<keyword evidence="2" id="KW-0012">Acyltransferase</keyword>
<evidence type="ECO:0000313" key="2">
    <source>
        <dbReference type="EMBL" id="MFD2569481.1"/>
    </source>
</evidence>
<dbReference type="InterPro" id="IPR000182">
    <property type="entry name" value="GNAT_dom"/>
</dbReference>
<organism evidence="2 3">
    <name type="scientific">Spirosoma soli</name>
    <dbReference type="NCBI Taxonomy" id="1770529"/>
    <lineage>
        <taxon>Bacteria</taxon>
        <taxon>Pseudomonadati</taxon>
        <taxon>Bacteroidota</taxon>
        <taxon>Cytophagia</taxon>
        <taxon>Cytophagales</taxon>
        <taxon>Cytophagaceae</taxon>
        <taxon>Spirosoma</taxon>
    </lineage>
</organism>
<proteinExistence type="predicted"/>
<dbReference type="GO" id="GO:0016746">
    <property type="term" value="F:acyltransferase activity"/>
    <property type="evidence" value="ECO:0007669"/>
    <property type="project" value="UniProtKB-KW"/>
</dbReference>
<dbReference type="InterPro" id="IPR016181">
    <property type="entry name" value="Acyl_CoA_acyltransferase"/>
</dbReference>
<dbReference type="Proteomes" id="UP001597469">
    <property type="component" value="Unassembled WGS sequence"/>
</dbReference>
<gene>
    <name evidence="2" type="ORF">ACFSUS_02490</name>
</gene>
<evidence type="ECO:0000259" key="1">
    <source>
        <dbReference type="Pfam" id="PF00583"/>
    </source>
</evidence>
<dbReference type="Pfam" id="PF00583">
    <property type="entry name" value="Acetyltransf_1"/>
    <property type="match status" value="1"/>
</dbReference>
<comment type="caution">
    <text evidence="2">The sequence shown here is derived from an EMBL/GenBank/DDBJ whole genome shotgun (WGS) entry which is preliminary data.</text>
</comment>
<dbReference type="EC" id="2.3.1.-" evidence="2"/>
<dbReference type="EMBL" id="JBHULN010000001">
    <property type="protein sequence ID" value="MFD2569481.1"/>
    <property type="molecule type" value="Genomic_DNA"/>
</dbReference>
<accession>A0ABW5M051</accession>